<sequence length="83" mass="9347">MLDAARRVLTAYYYLRGIDPGYALASLAESALADKRLSYLVKAVGLLSLASTYGARRSLVDSARKIVESRCRDVRREYEELCR</sequence>
<dbReference type="Proteomes" id="UP000009062">
    <property type="component" value="Chromosome"/>
</dbReference>
<reference evidence="1 2" key="1">
    <citation type="journal article" date="2012" name="Stand. Genomic Sci.">
        <title>Complete genome sequence of Pyrobaculum oguniense.</title>
        <authorList>
            <person name="Bernick D.L."/>
            <person name="Karplus K."/>
            <person name="Lui L.M."/>
            <person name="Coker J.K."/>
            <person name="Murphy J.N."/>
            <person name="Chan P.P."/>
            <person name="Cozen A.E."/>
            <person name="Lowe T.M."/>
        </authorList>
    </citation>
    <scope>NUCLEOTIDE SEQUENCE [LARGE SCALE GENOMIC DNA]</scope>
    <source>
        <strain evidence="1 2">TE7</strain>
    </source>
</reference>
<accession>H6QA39</accession>
<dbReference type="STRING" id="698757.Pogu_1134"/>
<dbReference type="KEGG" id="pog:Pogu_1134"/>
<organism evidence="1 2">
    <name type="scientific">Pyrobaculum oguniense (strain DSM 13380 / JCM 10595 / TE7)</name>
    <dbReference type="NCBI Taxonomy" id="698757"/>
    <lineage>
        <taxon>Archaea</taxon>
        <taxon>Thermoproteota</taxon>
        <taxon>Thermoprotei</taxon>
        <taxon>Thermoproteales</taxon>
        <taxon>Thermoproteaceae</taxon>
        <taxon>Pyrobaculum</taxon>
    </lineage>
</organism>
<evidence type="ECO:0000313" key="2">
    <source>
        <dbReference type="Proteomes" id="UP000009062"/>
    </source>
</evidence>
<dbReference type="EMBL" id="CP003316">
    <property type="protein sequence ID" value="AFA39161.1"/>
    <property type="molecule type" value="Genomic_DNA"/>
</dbReference>
<dbReference type="AlphaFoldDB" id="H6QA39"/>
<keyword evidence="2" id="KW-1185">Reference proteome</keyword>
<evidence type="ECO:0000313" key="1">
    <source>
        <dbReference type="EMBL" id="AFA39161.1"/>
    </source>
</evidence>
<gene>
    <name evidence="1" type="ordered locus">Pogu_1134</name>
</gene>
<proteinExistence type="predicted"/>
<dbReference type="HOGENOM" id="CLU_174520_0_0_2"/>
<protein>
    <submittedName>
        <fullName evidence="1">Uncharacterized protein</fullName>
    </submittedName>
</protein>
<name>H6QA39_PYROT</name>